<dbReference type="KEGG" id="ssyi:EKG83_09625"/>
<name>A0A5Q0GUN2_SACSY</name>
<reference evidence="3" key="1">
    <citation type="journal article" date="2021" name="Curr. Microbiol.">
        <title>Complete genome of nocamycin-producing strain Saccharothrix syringae NRRL B-16468 reveals the biosynthetic potential for secondary metabolites.</title>
        <authorList>
            <person name="Mo X."/>
            <person name="Yang S."/>
        </authorList>
    </citation>
    <scope>NUCLEOTIDE SEQUENCE [LARGE SCALE GENOMIC DNA]</scope>
    <source>
        <strain evidence="3">ATCC 51364 / DSM 43886 / JCM 6844 / KCTC 9398 / NBRC 14523 / NRRL B-16468 / INA 2240</strain>
    </source>
</reference>
<dbReference type="Proteomes" id="UP000325787">
    <property type="component" value="Chromosome"/>
</dbReference>
<protein>
    <submittedName>
        <fullName evidence="2">XRE family transcriptional regulator</fullName>
    </submittedName>
</protein>
<dbReference type="AlphaFoldDB" id="A0A5Q0GUN2"/>
<dbReference type="InterPro" id="IPR010982">
    <property type="entry name" value="Lambda_DNA-bd_dom_sf"/>
</dbReference>
<proteinExistence type="predicted"/>
<sequence length="108" mass="11994">MTNKVCHGCGMSKDRSRTVVGMSIGGKTLADRSAELQNWIRTGRTRRLRVDAGLSQALVAQDCEVTPSTVHRWETGDRLPRGRNIAAYHAFLARLVEREQQGDGRDGE</sequence>
<gene>
    <name evidence="2" type="ORF">EKG83_09625</name>
</gene>
<dbReference type="Pfam" id="PF13560">
    <property type="entry name" value="HTH_31"/>
    <property type="match status" value="1"/>
</dbReference>
<dbReference type="Gene3D" id="1.10.260.40">
    <property type="entry name" value="lambda repressor-like DNA-binding domains"/>
    <property type="match status" value="1"/>
</dbReference>
<dbReference type="RefSeq" id="WP_084716859.1">
    <property type="nucleotide sequence ID" value="NZ_CP034550.1"/>
</dbReference>
<organism evidence="2 3">
    <name type="scientific">Saccharothrix syringae</name>
    <name type="common">Nocardiopsis syringae</name>
    <dbReference type="NCBI Taxonomy" id="103733"/>
    <lineage>
        <taxon>Bacteria</taxon>
        <taxon>Bacillati</taxon>
        <taxon>Actinomycetota</taxon>
        <taxon>Actinomycetes</taxon>
        <taxon>Pseudonocardiales</taxon>
        <taxon>Pseudonocardiaceae</taxon>
        <taxon>Saccharothrix</taxon>
    </lineage>
</organism>
<evidence type="ECO:0000313" key="2">
    <source>
        <dbReference type="EMBL" id="QFZ17708.1"/>
    </source>
</evidence>
<accession>A0A5Q0GUN2</accession>
<evidence type="ECO:0000313" key="3">
    <source>
        <dbReference type="Proteomes" id="UP000325787"/>
    </source>
</evidence>
<dbReference type="OrthoDB" id="5149137at2"/>
<dbReference type="EMBL" id="CP034550">
    <property type="protein sequence ID" value="QFZ17708.1"/>
    <property type="molecule type" value="Genomic_DNA"/>
</dbReference>
<dbReference type="PROSITE" id="PS50943">
    <property type="entry name" value="HTH_CROC1"/>
    <property type="match status" value="1"/>
</dbReference>
<dbReference type="SUPFAM" id="SSF47413">
    <property type="entry name" value="lambda repressor-like DNA-binding domains"/>
    <property type="match status" value="1"/>
</dbReference>
<dbReference type="SMART" id="SM00530">
    <property type="entry name" value="HTH_XRE"/>
    <property type="match status" value="1"/>
</dbReference>
<dbReference type="GO" id="GO:0003677">
    <property type="term" value="F:DNA binding"/>
    <property type="evidence" value="ECO:0007669"/>
    <property type="project" value="InterPro"/>
</dbReference>
<dbReference type="CDD" id="cd00093">
    <property type="entry name" value="HTH_XRE"/>
    <property type="match status" value="1"/>
</dbReference>
<evidence type="ECO:0000259" key="1">
    <source>
        <dbReference type="PROSITE" id="PS50943"/>
    </source>
</evidence>
<dbReference type="InterPro" id="IPR001387">
    <property type="entry name" value="Cro/C1-type_HTH"/>
</dbReference>
<keyword evidence="3" id="KW-1185">Reference proteome</keyword>
<feature type="domain" description="HTH cro/C1-type" evidence="1">
    <location>
        <begin position="46"/>
        <end position="98"/>
    </location>
</feature>